<comment type="caution">
    <text evidence="1">The sequence shown here is derived from an EMBL/GenBank/DDBJ whole genome shotgun (WGS) entry which is preliminary data.</text>
</comment>
<accession>A0A1G2F619</accession>
<protein>
    <recommendedName>
        <fullName evidence="3">4-vinyl reductase 4VR domain-containing protein</fullName>
    </recommendedName>
</protein>
<dbReference type="Proteomes" id="UP000179099">
    <property type="component" value="Unassembled WGS sequence"/>
</dbReference>
<evidence type="ECO:0000313" key="1">
    <source>
        <dbReference type="EMBL" id="OGZ33526.1"/>
    </source>
</evidence>
<name>A0A1G2F619_9BACT</name>
<gene>
    <name evidence="1" type="ORF">A2Y98_01160</name>
</gene>
<dbReference type="EMBL" id="MHMW01000028">
    <property type="protein sequence ID" value="OGZ33526.1"/>
    <property type="molecule type" value="Genomic_DNA"/>
</dbReference>
<sequence length="197" mass="22807">MDEAVLKKLKEIPGEVRGVTMQTDANYVLRKIGEEGLAKLQQKTKQLGWEIDYKHIKTMGWYPLGQRVVSLLAAKETFGWGDKEIQDMGNCAPKYSFIASTMLKYFLSVSKVFQEAARYWDKHYSVGKLVPVKIDEKNKFALLRLKDFNVDPVFCPYFTGYFLRISQMVIKSEKITAEETECPSKGGQWHEFLMKWV</sequence>
<organism evidence="1 2">
    <name type="scientific">Candidatus Portnoybacteria bacterium RBG_19FT_COMBO_36_7</name>
    <dbReference type="NCBI Taxonomy" id="1801992"/>
    <lineage>
        <taxon>Bacteria</taxon>
        <taxon>Candidatus Portnoyibacteriota</taxon>
    </lineage>
</organism>
<dbReference type="STRING" id="1801992.A2Y98_01160"/>
<reference evidence="1 2" key="1">
    <citation type="journal article" date="2016" name="Nat. Commun.">
        <title>Thousands of microbial genomes shed light on interconnected biogeochemical processes in an aquifer system.</title>
        <authorList>
            <person name="Anantharaman K."/>
            <person name="Brown C.T."/>
            <person name="Hug L.A."/>
            <person name="Sharon I."/>
            <person name="Castelle C.J."/>
            <person name="Probst A.J."/>
            <person name="Thomas B.C."/>
            <person name="Singh A."/>
            <person name="Wilkins M.J."/>
            <person name="Karaoz U."/>
            <person name="Brodie E.L."/>
            <person name="Williams K.H."/>
            <person name="Hubbard S.S."/>
            <person name="Banfield J.F."/>
        </authorList>
    </citation>
    <scope>NUCLEOTIDE SEQUENCE [LARGE SCALE GENOMIC DNA]</scope>
</reference>
<evidence type="ECO:0008006" key="3">
    <source>
        <dbReference type="Google" id="ProtNLM"/>
    </source>
</evidence>
<proteinExistence type="predicted"/>
<dbReference type="AlphaFoldDB" id="A0A1G2F619"/>
<evidence type="ECO:0000313" key="2">
    <source>
        <dbReference type="Proteomes" id="UP000179099"/>
    </source>
</evidence>